<accession>A0A077FDZ9</accession>
<dbReference type="Proteomes" id="UP000028931">
    <property type="component" value="Chromosome"/>
</dbReference>
<dbReference type="SUPFAM" id="SSF54637">
    <property type="entry name" value="Thioesterase/thiol ester dehydrase-isomerase"/>
    <property type="match status" value="1"/>
</dbReference>
<dbReference type="PANTHER" id="PTHR43841:SF3">
    <property type="entry name" value="(3R)-HYDROXYACYL-ACP DEHYDRATASE SUBUNIT HADB"/>
    <property type="match status" value="1"/>
</dbReference>
<dbReference type="OrthoDB" id="9774179at2"/>
<dbReference type="HOGENOM" id="CLU_094876_4_1_6"/>
<dbReference type="eggNOG" id="COG2030">
    <property type="taxonomic scope" value="Bacteria"/>
</dbReference>
<evidence type="ECO:0000259" key="1">
    <source>
        <dbReference type="Pfam" id="PF01575"/>
    </source>
</evidence>
<name>A0A077FDZ9_9PSED</name>
<sequence length="139" mass="15256">MNPIQWRDVQVGFELPSLTLPAVNRTTLALYAGASGDHNQVHIDLDFARKARQPDVFAHGMLSVAYLGRLLTAWVAQAQIRSLSVRFTGITQLGHVPTCSARVIERFEAAGEQRVRLAIRCANQYGDDKLVGEAVVALT</sequence>
<dbReference type="Gene3D" id="3.10.129.10">
    <property type="entry name" value="Hotdog Thioesterase"/>
    <property type="match status" value="1"/>
</dbReference>
<dbReference type="RefSeq" id="WP_038610350.1">
    <property type="nucleotide sequence ID" value="NZ_CP009048.1"/>
</dbReference>
<protein>
    <submittedName>
        <fullName evidence="2">Acyl dehydratase MaoC</fullName>
    </submittedName>
</protein>
<dbReference type="CDD" id="cd03453">
    <property type="entry name" value="SAV4209_like"/>
    <property type="match status" value="1"/>
</dbReference>
<dbReference type="AlphaFoldDB" id="A0A077FDZ9"/>
<dbReference type="EMBL" id="CP009048">
    <property type="protein sequence ID" value="AIL61496.1"/>
    <property type="molecule type" value="Genomic_DNA"/>
</dbReference>
<dbReference type="InterPro" id="IPR029069">
    <property type="entry name" value="HotDog_dom_sf"/>
</dbReference>
<evidence type="ECO:0000313" key="3">
    <source>
        <dbReference type="Proteomes" id="UP000028931"/>
    </source>
</evidence>
<feature type="domain" description="MaoC-like" evidence="1">
    <location>
        <begin position="23"/>
        <end position="94"/>
    </location>
</feature>
<evidence type="ECO:0000313" key="2">
    <source>
        <dbReference type="EMBL" id="AIL61496.1"/>
    </source>
</evidence>
<gene>
    <name evidence="2" type="ORF">PSAKL28_22830</name>
</gene>
<organism evidence="2 3">
    <name type="scientific">Pseudomonas alkylphenolica</name>
    <dbReference type="NCBI Taxonomy" id="237609"/>
    <lineage>
        <taxon>Bacteria</taxon>
        <taxon>Pseudomonadati</taxon>
        <taxon>Pseudomonadota</taxon>
        <taxon>Gammaproteobacteria</taxon>
        <taxon>Pseudomonadales</taxon>
        <taxon>Pseudomonadaceae</taxon>
        <taxon>Pseudomonas</taxon>
    </lineage>
</organism>
<dbReference type="PANTHER" id="PTHR43841">
    <property type="entry name" value="3-HYDROXYACYL-THIOESTER DEHYDRATASE HTDX-RELATED"/>
    <property type="match status" value="1"/>
</dbReference>
<dbReference type="Pfam" id="PF01575">
    <property type="entry name" value="MaoC_dehydratas"/>
    <property type="match status" value="1"/>
</dbReference>
<dbReference type="KEGG" id="palk:PSAKL28_22830"/>
<reference evidence="2 3" key="1">
    <citation type="submission" date="2014-07" db="EMBL/GenBank/DDBJ databases">
        <authorList>
            <person name="Lee K."/>
            <person name="Lim J.Y."/>
            <person name="Hwang I."/>
        </authorList>
    </citation>
    <scope>NUCLEOTIDE SEQUENCE [LARGE SCALE GENOMIC DNA]</scope>
    <source>
        <strain evidence="2 3">KL28</strain>
    </source>
</reference>
<dbReference type="InterPro" id="IPR002539">
    <property type="entry name" value="MaoC-like_dom"/>
</dbReference>
<proteinExistence type="predicted"/>